<keyword evidence="1" id="KW-1133">Transmembrane helix</keyword>
<comment type="caution">
    <text evidence="2">The sequence shown here is derived from an EMBL/GenBank/DDBJ whole genome shotgun (WGS) entry which is preliminary data.</text>
</comment>
<evidence type="ECO:0000313" key="2">
    <source>
        <dbReference type="EMBL" id="RRJ18978.1"/>
    </source>
</evidence>
<dbReference type="Proteomes" id="UP000276260">
    <property type="component" value="Unassembled WGS sequence"/>
</dbReference>
<evidence type="ECO:0000313" key="3">
    <source>
        <dbReference type="Proteomes" id="UP000276260"/>
    </source>
</evidence>
<gene>
    <name evidence="2" type="ORF">EIK76_15640</name>
</gene>
<feature type="transmembrane region" description="Helical" evidence="1">
    <location>
        <begin position="29"/>
        <end position="45"/>
    </location>
</feature>
<organism evidence="2 3">
    <name type="scientific">Rheinheimera mesophila</name>
    <dbReference type="NCBI Taxonomy" id="1547515"/>
    <lineage>
        <taxon>Bacteria</taxon>
        <taxon>Pseudomonadati</taxon>
        <taxon>Pseudomonadota</taxon>
        <taxon>Gammaproteobacteria</taxon>
        <taxon>Chromatiales</taxon>
        <taxon>Chromatiaceae</taxon>
        <taxon>Rheinheimera</taxon>
    </lineage>
</organism>
<accession>A0A3P3QD07</accession>
<reference evidence="2 3" key="1">
    <citation type="submission" date="2018-11" db="EMBL/GenBank/DDBJ databases">
        <title>Draft genome analysis of Rheinheimera mesophila isolated from an industrial waste site.</title>
        <authorList>
            <person name="Yu Q."/>
            <person name="Qi Y."/>
            <person name="Zhang H."/>
            <person name="Lu Y."/>
            <person name="Pu J."/>
        </authorList>
    </citation>
    <scope>NUCLEOTIDE SEQUENCE [LARGE SCALE GENOMIC DNA]</scope>
    <source>
        <strain evidence="2 3">IITR13</strain>
    </source>
</reference>
<name>A0A3P3QD07_9GAMM</name>
<dbReference type="EMBL" id="RRCF01000005">
    <property type="protein sequence ID" value="RRJ18978.1"/>
    <property type="molecule type" value="Genomic_DNA"/>
</dbReference>
<dbReference type="AlphaFoldDB" id="A0A3P3QD07"/>
<sequence length="63" mass="7074">MVVILSIFCLSSVSVYIAALRTGMAAKRWALAAFCLGPLVLPLFHSHKRLTLRRAFGRFSNFF</sequence>
<dbReference type="OrthoDB" id="5772022at2"/>
<keyword evidence="1" id="KW-0472">Membrane</keyword>
<evidence type="ECO:0000256" key="1">
    <source>
        <dbReference type="SAM" id="Phobius"/>
    </source>
</evidence>
<protein>
    <submittedName>
        <fullName evidence="2">Uncharacterized protein</fullName>
    </submittedName>
</protein>
<keyword evidence="1" id="KW-0812">Transmembrane</keyword>
<keyword evidence="3" id="KW-1185">Reference proteome</keyword>
<proteinExistence type="predicted"/>
<dbReference type="RefSeq" id="WP_046519254.1">
    <property type="nucleotide sequence ID" value="NZ_LAVS01000009.1"/>
</dbReference>